<dbReference type="PANTHER" id="PTHR44688:SF16">
    <property type="entry name" value="DNA-BINDING TRANSCRIPTIONAL ACTIVATOR DEVR_DOSR"/>
    <property type="match status" value="1"/>
</dbReference>
<protein>
    <submittedName>
        <fullName evidence="5">DNA-binding response regulator</fullName>
    </submittedName>
</protein>
<dbReference type="RefSeq" id="WP_189188184.1">
    <property type="nucleotide sequence ID" value="NZ_BMMM01000009.1"/>
</dbReference>
<dbReference type="PANTHER" id="PTHR44688">
    <property type="entry name" value="DNA-BINDING TRANSCRIPTIONAL ACTIVATOR DEVR_DOSR"/>
    <property type="match status" value="1"/>
</dbReference>
<name>A0A917Y683_9ACTN</name>
<dbReference type="PRINTS" id="PR00038">
    <property type="entry name" value="HTHLUXR"/>
</dbReference>
<dbReference type="CDD" id="cd06170">
    <property type="entry name" value="LuxR_C_like"/>
    <property type="match status" value="1"/>
</dbReference>
<dbReference type="InterPro" id="IPR016032">
    <property type="entry name" value="Sig_transdc_resp-reg_C-effctor"/>
</dbReference>
<accession>A0A917Y683</accession>
<organism evidence="5 6">
    <name type="scientific">Streptomyces albiflavescens</name>
    <dbReference type="NCBI Taxonomy" id="1623582"/>
    <lineage>
        <taxon>Bacteria</taxon>
        <taxon>Bacillati</taxon>
        <taxon>Actinomycetota</taxon>
        <taxon>Actinomycetes</taxon>
        <taxon>Kitasatosporales</taxon>
        <taxon>Streptomycetaceae</taxon>
        <taxon>Streptomyces</taxon>
    </lineage>
</organism>
<feature type="domain" description="HTH luxR-type" evidence="4">
    <location>
        <begin position="136"/>
        <end position="201"/>
    </location>
</feature>
<evidence type="ECO:0000256" key="3">
    <source>
        <dbReference type="ARBA" id="ARBA00023163"/>
    </source>
</evidence>
<evidence type="ECO:0000259" key="4">
    <source>
        <dbReference type="PROSITE" id="PS50043"/>
    </source>
</evidence>
<dbReference type="Proteomes" id="UP000600365">
    <property type="component" value="Unassembled WGS sequence"/>
</dbReference>
<dbReference type="InterPro" id="IPR011006">
    <property type="entry name" value="CheY-like_superfamily"/>
</dbReference>
<proteinExistence type="predicted"/>
<gene>
    <name evidence="5" type="ORF">GCM10011579_048650</name>
</gene>
<evidence type="ECO:0000256" key="1">
    <source>
        <dbReference type="ARBA" id="ARBA00023015"/>
    </source>
</evidence>
<dbReference type="Pfam" id="PF00196">
    <property type="entry name" value="GerE"/>
    <property type="match status" value="1"/>
</dbReference>
<keyword evidence="6" id="KW-1185">Reference proteome</keyword>
<dbReference type="AlphaFoldDB" id="A0A917Y683"/>
<dbReference type="Gene3D" id="3.40.50.2300">
    <property type="match status" value="1"/>
</dbReference>
<dbReference type="SUPFAM" id="SSF52172">
    <property type="entry name" value="CheY-like"/>
    <property type="match status" value="1"/>
</dbReference>
<evidence type="ECO:0000313" key="6">
    <source>
        <dbReference type="Proteomes" id="UP000600365"/>
    </source>
</evidence>
<dbReference type="SUPFAM" id="SSF46894">
    <property type="entry name" value="C-terminal effector domain of the bipartite response regulators"/>
    <property type="match status" value="1"/>
</dbReference>
<dbReference type="PROSITE" id="PS50043">
    <property type="entry name" value="HTH_LUXR_2"/>
    <property type="match status" value="1"/>
</dbReference>
<keyword evidence="2 5" id="KW-0238">DNA-binding</keyword>
<reference evidence="5 6" key="1">
    <citation type="journal article" date="2014" name="Int. J. Syst. Evol. Microbiol.">
        <title>Complete genome sequence of Corynebacterium casei LMG S-19264T (=DSM 44701T), isolated from a smear-ripened cheese.</title>
        <authorList>
            <consortium name="US DOE Joint Genome Institute (JGI-PGF)"/>
            <person name="Walter F."/>
            <person name="Albersmeier A."/>
            <person name="Kalinowski J."/>
            <person name="Ruckert C."/>
        </authorList>
    </citation>
    <scope>NUCLEOTIDE SEQUENCE [LARGE SCALE GENOMIC DNA]</scope>
    <source>
        <strain evidence="5 6">CGMCC 4.7111</strain>
    </source>
</reference>
<keyword evidence="1" id="KW-0805">Transcription regulation</keyword>
<dbReference type="GO" id="GO:0003677">
    <property type="term" value="F:DNA binding"/>
    <property type="evidence" value="ECO:0007669"/>
    <property type="project" value="UniProtKB-KW"/>
</dbReference>
<sequence>MRIGIIDKGNLFRGDLRAALDSQPFLTVAVEGTQLDIIVSSHVHGRDSAEVLRVAAQANPAIPVLVIAERVSEREIRRILTMGAAGILLQETAAQHVSWAIPAISNGCRALSPEIAESMISEYLGSSSMTPQEQSARERVHRLSHREQEVLHLLGRGMSNREIARSLFISPETVKDHVRAIRSKLSVPTRVHAAHVAWLARGATAGNAA</sequence>
<comment type="caution">
    <text evidence="5">The sequence shown here is derived from an EMBL/GenBank/DDBJ whole genome shotgun (WGS) entry which is preliminary data.</text>
</comment>
<dbReference type="PROSITE" id="PS00622">
    <property type="entry name" value="HTH_LUXR_1"/>
    <property type="match status" value="1"/>
</dbReference>
<evidence type="ECO:0000313" key="5">
    <source>
        <dbReference type="EMBL" id="GGN71919.1"/>
    </source>
</evidence>
<keyword evidence="3" id="KW-0804">Transcription</keyword>
<dbReference type="EMBL" id="BMMM01000009">
    <property type="protein sequence ID" value="GGN71919.1"/>
    <property type="molecule type" value="Genomic_DNA"/>
</dbReference>
<dbReference type="GO" id="GO:0006355">
    <property type="term" value="P:regulation of DNA-templated transcription"/>
    <property type="evidence" value="ECO:0007669"/>
    <property type="project" value="InterPro"/>
</dbReference>
<dbReference type="SMART" id="SM00421">
    <property type="entry name" value="HTH_LUXR"/>
    <property type="match status" value="1"/>
</dbReference>
<dbReference type="InterPro" id="IPR000792">
    <property type="entry name" value="Tscrpt_reg_LuxR_C"/>
</dbReference>
<evidence type="ECO:0000256" key="2">
    <source>
        <dbReference type="ARBA" id="ARBA00023125"/>
    </source>
</evidence>